<dbReference type="EMBL" id="KY565523">
    <property type="protein sequence ID" value="ARR74987.1"/>
    <property type="molecule type" value="Genomic_DNA"/>
</dbReference>
<evidence type="ECO:0000313" key="1">
    <source>
        <dbReference type="EMBL" id="ARR74987.1"/>
    </source>
</evidence>
<gene>
    <name evidence="1" type="ORF">SAGO17_0068</name>
</gene>
<reference evidence="1" key="1">
    <citation type="journal article" date="2017" name="ISME J.">
        <title>Genomic exploration of individual giant ocean viruses.</title>
        <authorList>
            <person name="Wilson W.H."/>
            <person name="Gilg I.C."/>
            <person name="Moniruzzaman M."/>
            <person name="Field E.K."/>
            <person name="Koren S."/>
            <person name="LeCleir G.R."/>
            <person name="Martinez Martinez J."/>
            <person name="Poulton N.J."/>
            <person name="Swan B.K."/>
            <person name="Stepanauskas R."/>
            <person name="Wilhelm S.W."/>
        </authorList>
    </citation>
    <scope>NUCLEOTIDE SEQUENCE</scope>
</reference>
<protein>
    <submittedName>
        <fullName evidence="1">Uncharacterized protein</fullName>
    </submittedName>
</protein>
<accession>A0A1X9VNU4</accession>
<organism evidence="1">
    <name type="scientific">Mimivirus AB-566-O17</name>
    <dbReference type="NCBI Taxonomy" id="1988039"/>
    <lineage>
        <taxon>Viruses</taxon>
        <taxon>Varidnaviria</taxon>
        <taxon>Bamfordvirae</taxon>
        <taxon>Nucleocytoviricota</taxon>
        <taxon>Megaviricetes</taxon>
        <taxon>Imitervirales</taxon>
        <taxon>Mimiviridae</taxon>
        <taxon>Megamimivirinae</taxon>
        <taxon>Mimivirus</taxon>
    </lineage>
</organism>
<proteinExistence type="predicted"/>
<name>A0A1X9VNU4_9VIRU</name>
<sequence>MPINQQFGNVSLGALTVDTQDVTGAGATTNVSPSVGVVLVDTATAGETLVLSNNANPGQTVTIVQTVGANNTVVSEATGTTILGATVSLTHDAVGEWSTLVFISVTLGWAVVGTSATVA</sequence>